<evidence type="ECO:0000313" key="12">
    <source>
        <dbReference type="EMBL" id="KAI1609287.1"/>
    </source>
</evidence>
<feature type="domain" description="Copper acquisition factor BIM1-like" evidence="11">
    <location>
        <begin position="26"/>
        <end position="172"/>
    </location>
</feature>
<dbReference type="AlphaFoldDB" id="A0AAN6DQA7"/>
<dbReference type="PANTHER" id="PTHR34992:SF5">
    <property type="entry name" value="ANCHORED PROTEIN, PUTATIVE (AFU_ORTHOLOGUE AFUA_6G02800)-RELATED"/>
    <property type="match status" value="1"/>
</dbReference>
<keyword evidence="6" id="KW-0325">Glycoprotein</keyword>
<evidence type="ECO:0000256" key="7">
    <source>
        <dbReference type="ARBA" id="ARBA00023288"/>
    </source>
</evidence>
<keyword evidence="2" id="KW-1003">Cell membrane</keyword>
<keyword evidence="13" id="KW-1185">Reference proteome</keyword>
<evidence type="ECO:0000256" key="10">
    <source>
        <dbReference type="SAM" id="SignalP"/>
    </source>
</evidence>
<reference evidence="12" key="1">
    <citation type="journal article" date="2022" name="bioRxiv">
        <title>Deciphering the potential niche of two novel black yeast fungi from a biological soil crust based on their genomes, phenotypes, and melanin regulation.</title>
        <authorList>
            <consortium name="DOE Joint Genome Institute"/>
            <person name="Carr E.C."/>
            <person name="Barton Q."/>
            <person name="Grambo S."/>
            <person name="Sullivan M."/>
            <person name="Renfro C.M."/>
            <person name="Kuo A."/>
            <person name="Pangilinan J."/>
            <person name="Lipzen A."/>
            <person name="Keymanesh K."/>
            <person name="Savage E."/>
            <person name="Barry K."/>
            <person name="Grigoriev I.V."/>
            <person name="Riekhof W.R."/>
            <person name="Harris S.S."/>
        </authorList>
    </citation>
    <scope>NUCLEOTIDE SEQUENCE</scope>
    <source>
        <strain evidence="12">JF 03-4F</strain>
    </source>
</reference>
<dbReference type="GO" id="GO:0005886">
    <property type="term" value="C:plasma membrane"/>
    <property type="evidence" value="ECO:0007669"/>
    <property type="project" value="UniProtKB-SubCell"/>
</dbReference>
<dbReference type="Pfam" id="PF20238">
    <property type="entry name" value="BIM1-like_dom"/>
    <property type="match status" value="1"/>
</dbReference>
<organism evidence="12 13">
    <name type="scientific">Exophiala viscosa</name>
    <dbReference type="NCBI Taxonomy" id="2486360"/>
    <lineage>
        <taxon>Eukaryota</taxon>
        <taxon>Fungi</taxon>
        <taxon>Dikarya</taxon>
        <taxon>Ascomycota</taxon>
        <taxon>Pezizomycotina</taxon>
        <taxon>Eurotiomycetes</taxon>
        <taxon>Chaetothyriomycetidae</taxon>
        <taxon>Chaetothyriales</taxon>
        <taxon>Herpotrichiellaceae</taxon>
        <taxon>Exophiala</taxon>
    </lineage>
</organism>
<dbReference type="InterPro" id="IPR046936">
    <property type="entry name" value="BIM1-like"/>
</dbReference>
<evidence type="ECO:0000313" key="13">
    <source>
        <dbReference type="Proteomes" id="UP001203852"/>
    </source>
</evidence>
<gene>
    <name evidence="12" type="ORF">EDD36DRAFT_66230</name>
</gene>
<evidence type="ECO:0000259" key="11">
    <source>
        <dbReference type="Pfam" id="PF20238"/>
    </source>
</evidence>
<evidence type="ECO:0000256" key="5">
    <source>
        <dbReference type="ARBA" id="ARBA00023136"/>
    </source>
</evidence>
<feature type="region of interest" description="Disordered" evidence="8">
    <location>
        <begin position="186"/>
        <end position="214"/>
    </location>
</feature>
<comment type="caution">
    <text evidence="12">The sequence shown here is derived from an EMBL/GenBank/DDBJ whole genome shotgun (WGS) entry which is preliminary data.</text>
</comment>
<evidence type="ECO:0000256" key="8">
    <source>
        <dbReference type="SAM" id="MobiDB-lite"/>
    </source>
</evidence>
<proteinExistence type="predicted"/>
<keyword evidence="4 10" id="KW-0732">Signal</keyword>
<dbReference type="GO" id="GO:0098552">
    <property type="term" value="C:side of membrane"/>
    <property type="evidence" value="ECO:0007669"/>
    <property type="project" value="UniProtKB-KW"/>
</dbReference>
<dbReference type="CDD" id="cd21176">
    <property type="entry name" value="LPMO_auxiliary-like"/>
    <property type="match status" value="1"/>
</dbReference>
<dbReference type="Proteomes" id="UP001203852">
    <property type="component" value="Unassembled WGS sequence"/>
</dbReference>
<evidence type="ECO:0000256" key="4">
    <source>
        <dbReference type="ARBA" id="ARBA00022729"/>
    </source>
</evidence>
<evidence type="ECO:0000256" key="9">
    <source>
        <dbReference type="SAM" id="Phobius"/>
    </source>
</evidence>
<keyword evidence="9" id="KW-1133">Transmembrane helix</keyword>
<feature type="transmembrane region" description="Helical" evidence="9">
    <location>
        <begin position="222"/>
        <end position="245"/>
    </location>
</feature>
<sequence length="283" mass="29242">MLSALSAALLGLTSIPWTSAQLDDDMGPAAFLWPSDRAYSSAWDNTAPCGSAAGVSNRTDFPMSNGAVAIVLQDDSYSVNLAISYSSDPTSNSNFTTLVPGTDFPEIEPGHECYSVPNPPSTVSAGSNATLQLSYISAGTTGVNKTYYVCADIKYVELADFTTDIPCFNVTEDSAYETSAAGVETTASATSTSASATSTSGSSTSSDSSNSSSTHKGLSGGAIAGIVIGSIAGAAIIGAVLWFAYRAHMRRIKRETAVQLRMNELTNTHKVGTAASETSGEHH</sequence>
<dbReference type="EMBL" id="MU404360">
    <property type="protein sequence ID" value="KAI1609287.1"/>
    <property type="molecule type" value="Genomic_DNA"/>
</dbReference>
<keyword evidence="5 9" id="KW-0472">Membrane</keyword>
<evidence type="ECO:0000256" key="1">
    <source>
        <dbReference type="ARBA" id="ARBA00004609"/>
    </source>
</evidence>
<keyword evidence="7" id="KW-0449">Lipoprotein</keyword>
<protein>
    <recommendedName>
        <fullName evidence="11">Copper acquisition factor BIM1-like domain-containing protein</fullName>
    </recommendedName>
</protein>
<evidence type="ECO:0000256" key="2">
    <source>
        <dbReference type="ARBA" id="ARBA00022475"/>
    </source>
</evidence>
<feature type="signal peptide" evidence="10">
    <location>
        <begin position="1"/>
        <end position="20"/>
    </location>
</feature>
<feature type="chain" id="PRO_5043054919" description="Copper acquisition factor BIM1-like domain-containing protein" evidence="10">
    <location>
        <begin position="21"/>
        <end position="283"/>
    </location>
</feature>
<evidence type="ECO:0000256" key="3">
    <source>
        <dbReference type="ARBA" id="ARBA00022622"/>
    </source>
</evidence>
<dbReference type="InterPro" id="IPR046530">
    <property type="entry name" value="BIM1-like_dom"/>
</dbReference>
<name>A0AAN6DQA7_9EURO</name>
<dbReference type="CDD" id="cd12087">
    <property type="entry name" value="TM_EGFR-like"/>
    <property type="match status" value="1"/>
</dbReference>
<comment type="subcellular location">
    <subcellularLocation>
        <location evidence="1">Cell membrane</location>
        <topology evidence="1">Lipid-anchor</topology>
        <topology evidence="1">GPI-anchor</topology>
    </subcellularLocation>
</comment>
<dbReference type="PANTHER" id="PTHR34992">
    <property type="entry name" value="HYPHAL ANASTAMOSIS-7 PROTEIN"/>
    <property type="match status" value="1"/>
</dbReference>
<keyword evidence="9" id="KW-0812">Transmembrane</keyword>
<evidence type="ECO:0000256" key="6">
    <source>
        <dbReference type="ARBA" id="ARBA00023180"/>
    </source>
</evidence>
<accession>A0AAN6DQA7</accession>
<keyword evidence="3" id="KW-0336">GPI-anchor</keyword>